<dbReference type="GO" id="GO:0004252">
    <property type="term" value="F:serine-type endopeptidase activity"/>
    <property type="evidence" value="ECO:0007669"/>
    <property type="project" value="InterPro"/>
</dbReference>
<name>A0A1J4TS42_9BACT</name>
<keyword evidence="3" id="KW-0812">Transmembrane</keyword>
<protein>
    <recommendedName>
        <fullName evidence="6">Signal peptidase I</fullName>
    </recommendedName>
</protein>
<keyword evidence="1" id="KW-0645">Protease</keyword>
<dbReference type="EMBL" id="MNUY01000019">
    <property type="protein sequence ID" value="OIO15052.1"/>
    <property type="molecule type" value="Genomic_DNA"/>
</dbReference>
<dbReference type="CDD" id="cd06530">
    <property type="entry name" value="S26_SPase_I"/>
    <property type="match status" value="1"/>
</dbReference>
<dbReference type="InterPro" id="IPR019533">
    <property type="entry name" value="Peptidase_S26"/>
</dbReference>
<sequence>MHRIVSSLKKKNNFVIKSLGTSMLPTLHPKDVAYIKKISFGNVKVNDILMVEKGRNVLIHRVIYKTPGIIKTTPFLVTKGDNNQTSDGKIYAKQVIGKLYQYKRGNYVSNMDEIYLIQSTYYYQEIVKIKKELEKYKVDFVFLKGLPIHLFFEKKQPGRIYADCDILIDKNKFEKIQNIFVKNGYIKYRSEYSKLHRMLKDKQTEVAFFKQTKDIDIVFDVHFEPVFMMNQLGKLDALYPEKLMRQMNEEFLCDKKIIKVNNETFPILSIPNLIIYLSLHLFHHNFRKIFRLELINIILNRLEFMTNKKLQKDVTDRIVKYKLGNYIYPVFVLLQKYYYQHFTASFLNKILPSEEKKRYISNNILPVDVFSHEDRIKSGITRFKNLYFLAPTSILRKNMIFFYPSVLHMIFWVGMKKIKRNLKLSFS</sequence>
<dbReference type="Pfam" id="PF14907">
    <property type="entry name" value="NTP_transf_5"/>
    <property type="match status" value="1"/>
</dbReference>
<dbReference type="AlphaFoldDB" id="A0A1J4TS42"/>
<organism evidence="4 5">
    <name type="scientific">Candidatus Gottesmanbacteria bacterium CG1_02_37_22</name>
    <dbReference type="NCBI Taxonomy" id="1805209"/>
    <lineage>
        <taxon>Bacteria</taxon>
        <taxon>Candidatus Gottesmaniibacteriota</taxon>
    </lineage>
</organism>
<dbReference type="STRING" id="1805209.AUJ73_01365"/>
<dbReference type="GO" id="GO:0016020">
    <property type="term" value="C:membrane"/>
    <property type="evidence" value="ECO:0007669"/>
    <property type="project" value="InterPro"/>
</dbReference>
<reference evidence="4 5" key="1">
    <citation type="journal article" date="2016" name="Environ. Microbiol.">
        <title>Genomic resolution of a cold subsurface aquifer community provides metabolic insights for novel microbes adapted to high CO concentrations.</title>
        <authorList>
            <person name="Probst A.J."/>
            <person name="Castelle C.J."/>
            <person name="Singh A."/>
            <person name="Brown C.T."/>
            <person name="Anantharaman K."/>
            <person name="Sharon I."/>
            <person name="Hug L.A."/>
            <person name="Burstein D."/>
            <person name="Emerson J.B."/>
            <person name="Thomas B.C."/>
            <person name="Banfield J.F."/>
        </authorList>
    </citation>
    <scope>NUCLEOTIDE SEQUENCE [LARGE SCALE GENOMIC DNA]</scope>
    <source>
        <strain evidence="4">CG1_02_37_22</strain>
    </source>
</reference>
<dbReference type="Proteomes" id="UP000183120">
    <property type="component" value="Unassembled WGS sequence"/>
</dbReference>
<proteinExistence type="predicted"/>
<dbReference type="SUPFAM" id="SSF51306">
    <property type="entry name" value="LexA/Signal peptidase"/>
    <property type="match status" value="1"/>
</dbReference>
<evidence type="ECO:0000256" key="1">
    <source>
        <dbReference type="ARBA" id="ARBA00022670"/>
    </source>
</evidence>
<dbReference type="InterPro" id="IPR019756">
    <property type="entry name" value="Pept_S26A_signal_pept_1_Ser-AS"/>
</dbReference>
<evidence type="ECO:0000256" key="2">
    <source>
        <dbReference type="ARBA" id="ARBA00022801"/>
    </source>
</evidence>
<dbReference type="InterPro" id="IPR039498">
    <property type="entry name" value="NTP_transf_5"/>
</dbReference>
<keyword evidence="2" id="KW-0378">Hydrolase</keyword>
<evidence type="ECO:0000313" key="5">
    <source>
        <dbReference type="Proteomes" id="UP000183120"/>
    </source>
</evidence>
<comment type="caution">
    <text evidence="4">The sequence shown here is derived from an EMBL/GenBank/DDBJ whole genome shotgun (WGS) entry which is preliminary data.</text>
</comment>
<gene>
    <name evidence="4" type="ORF">AUJ73_01365</name>
</gene>
<dbReference type="InterPro" id="IPR036286">
    <property type="entry name" value="LexA/Signal_pep-like_sf"/>
</dbReference>
<evidence type="ECO:0000256" key="3">
    <source>
        <dbReference type="SAM" id="Phobius"/>
    </source>
</evidence>
<dbReference type="GO" id="GO:0006465">
    <property type="term" value="P:signal peptide processing"/>
    <property type="evidence" value="ECO:0007669"/>
    <property type="project" value="InterPro"/>
</dbReference>
<dbReference type="PROSITE" id="PS00501">
    <property type="entry name" value="SPASE_I_1"/>
    <property type="match status" value="1"/>
</dbReference>
<keyword evidence="3" id="KW-1133">Transmembrane helix</keyword>
<feature type="transmembrane region" description="Helical" evidence="3">
    <location>
        <begin position="399"/>
        <end position="415"/>
    </location>
</feature>
<keyword evidence="3" id="KW-0472">Membrane</keyword>
<evidence type="ECO:0000313" key="4">
    <source>
        <dbReference type="EMBL" id="OIO15052.1"/>
    </source>
</evidence>
<evidence type="ECO:0008006" key="6">
    <source>
        <dbReference type="Google" id="ProtNLM"/>
    </source>
</evidence>
<accession>A0A1J4TS42</accession>